<reference evidence="2 3" key="1">
    <citation type="journal article" date="2021" name="Elife">
        <title>Chloroplast acquisition without the gene transfer in kleptoplastic sea slugs, Plakobranchus ocellatus.</title>
        <authorList>
            <person name="Maeda T."/>
            <person name="Takahashi S."/>
            <person name="Yoshida T."/>
            <person name="Shimamura S."/>
            <person name="Takaki Y."/>
            <person name="Nagai Y."/>
            <person name="Toyoda A."/>
            <person name="Suzuki Y."/>
            <person name="Arimoto A."/>
            <person name="Ishii H."/>
            <person name="Satoh N."/>
            <person name="Nishiyama T."/>
            <person name="Hasebe M."/>
            <person name="Maruyama T."/>
            <person name="Minagawa J."/>
            <person name="Obokata J."/>
            <person name="Shigenobu S."/>
        </authorList>
    </citation>
    <scope>NUCLEOTIDE SEQUENCE [LARGE SCALE GENOMIC DNA]</scope>
</reference>
<feature type="signal peptide" evidence="1">
    <location>
        <begin position="1"/>
        <end position="20"/>
    </location>
</feature>
<organism evidence="2 3">
    <name type="scientific">Plakobranchus ocellatus</name>
    <dbReference type="NCBI Taxonomy" id="259542"/>
    <lineage>
        <taxon>Eukaryota</taxon>
        <taxon>Metazoa</taxon>
        <taxon>Spiralia</taxon>
        <taxon>Lophotrochozoa</taxon>
        <taxon>Mollusca</taxon>
        <taxon>Gastropoda</taxon>
        <taxon>Heterobranchia</taxon>
        <taxon>Euthyneura</taxon>
        <taxon>Panpulmonata</taxon>
        <taxon>Sacoglossa</taxon>
        <taxon>Placobranchoidea</taxon>
        <taxon>Plakobranchidae</taxon>
        <taxon>Plakobranchus</taxon>
    </lineage>
</organism>
<evidence type="ECO:0000256" key="1">
    <source>
        <dbReference type="SAM" id="SignalP"/>
    </source>
</evidence>
<comment type="caution">
    <text evidence="2">The sequence shown here is derived from an EMBL/GenBank/DDBJ whole genome shotgun (WGS) entry which is preliminary data.</text>
</comment>
<sequence length="125" mass="13552">MNIVTVIIIIIISVSFVAHGSLHPKSSDYSHLRSEPYSLSIAYSDCPAFIAGWTSQCRISPFLRPPLSYPSNLNSVCTAFTTASAVNCLIPSVHRPSMPDPSDACTRHCLIYPVPNFSYSASTTA</sequence>
<feature type="chain" id="PRO_5043394128" description="Secreted protein" evidence="1">
    <location>
        <begin position="21"/>
        <end position="125"/>
    </location>
</feature>
<evidence type="ECO:0000313" key="3">
    <source>
        <dbReference type="Proteomes" id="UP000735302"/>
    </source>
</evidence>
<evidence type="ECO:0000313" key="2">
    <source>
        <dbReference type="EMBL" id="GFO23293.1"/>
    </source>
</evidence>
<gene>
    <name evidence="2" type="ORF">PoB_004979800</name>
</gene>
<accession>A0AAV4BWX4</accession>
<proteinExistence type="predicted"/>
<dbReference type="AlphaFoldDB" id="A0AAV4BWX4"/>
<keyword evidence="1" id="KW-0732">Signal</keyword>
<evidence type="ECO:0008006" key="4">
    <source>
        <dbReference type="Google" id="ProtNLM"/>
    </source>
</evidence>
<name>A0AAV4BWX4_9GAST</name>
<protein>
    <recommendedName>
        <fullName evidence="4">Secreted protein</fullName>
    </recommendedName>
</protein>
<keyword evidence="3" id="KW-1185">Reference proteome</keyword>
<dbReference type="EMBL" id="BLXT01005502">
    <property type="protein sequence ID" value="GFO23293.1"/>
    <property type="molecule type" value="Genomic_DNA"/>
</dbReference>
<dbReference type="Proteomes" id="UP000735302">
    <property type="component" value="Unassembled WGS sequence"/>
</dbReference>